<evidence type="ECO:0000313" key="1">
    <source>
        <dbReference type="EMBL" id="QBF24857.1"/>
    </source>
</evidence>
<evidence type="ECO:0000313" key="2">
    <source>
        <dbReference type="Proteomes" id="UP000291130"/>
    </source>
</evidence>
<dbReference type="SUPFAM" id="SSF56112">
    <property type="entry name" value="Protein kinase-like (PK-like)"/>
    <property type="match status" value="1"/>
</dbReference>
<protein>
    <submittedName>
        <fullName evidence="1">Toluene tolerance protein</fullName>
    </submittedName>
</protein>
<dbReference type="OrthoDB" id="8534453at2"/>
<name>A0A411MDH7_9PSED</name>
<dbReference type="Proteomes" id="UP000291130">
    <property type="component" value="Chromosome"/>
</dbReference>
<dbReference type="AlphaFoldDB" id="A0A411MDH7"/>
<keyword evidence="2" id="KW-1185">Reference proteome</keyword>
<dbReference type="KEGG" id="ptk:EXN22_03785"/>
<accession>A0A411MDH7</accession>
<dbReference type="EMBL" id="CP035952">
    <property type="protein sequence ID" value="QBF24857.1"/>
    <property type="molecule type" value="Genomic_DNA"/>
</dbReference>
<proteinExistence type="predicted"/>
<dbReference type="RefSeq" id="WP_130262787.1">
    <property type="nucleotide sequence ID" value="NZ_CP035952.1"/>
</dbReference>
<dbReference type="Gene3D" id="1.10.510.10">
    <property type="entry name" value="Transferase(Phosphotransferase) domain 1"/>
    <property type="match status" value="1"/>
</dbReference>
<organism evidence="1 2">
    <name type="scientific">Pseudomonas tructae</name>
    <dbReference type="NCBI Taxonomy" id="2518644"/>
    <lineage>
        <taxon>Bacteria</taxon>
        <taxon>Pseudomonadati</taxon>
        <taxon>Pseudomonadota</taxon>
        <taxon>Gammaproteobacteria</taxon>
        <taxon>Pseudomonadales</taxon>
        <taxon>Pseudomonadaceae</taxon>
        <taxon>Pseudomonas</taxon>
    </lineage>
</organism>
<dbReference type="InterPro" id="IPR011009">
    <property type="entry name" value="Kinase-like_dom_sf"/>
</dbReference>
<dbReference type="Pfam" id="PF06293">
    <property type="entry name" value="Kdo"/>
    <property type="match status" value="1"/>
</dbReference>
<sequence length="220" mass="25410">MQAMDHTTYMSLREGAHVLEADGSGDKVLRLRDGRMLKLFRRKRLLSSALLYPYARRFANNAQALQQLGVPSPEIIGVYRIPSIQRDAVYYAPLAGETLRQLLHKQEGAQTLRAQLGQFIAHLHSLGIYFRSLHLGNVVLTPERELGLIDIADLQRQSRPLRERQRVRNFHHVLRYAEDRQWLLGDDNGAAFLEGYRQELEQGQENHQPRLLNTLRQLLD</sequence>
<gene>
    <name evidence="1" type="ORF">EXN22_03785</name>
</gene>
<reference evidence="1 2" key="1">
    <citation type="submission" date="2019-02" db="EMBL/GenBank/DDBJ databases">
        <title>Complete genome sequence of Pseudomonas sp. SNU WT1 isolated from rainbow trout.</title>
        <authorList>
            <person name="Oh W.T."/>
            <person name="Park S.C."/>
        </authorList>
    </citation>
    <scope>NUCLEOTIDE SEQUENCE [LARGE SCALE GENOMIC DNA]</scope>
    <source>
        <strain evidence="1 2">SNU WT1</strain>
    </source>
</reference>